<dbReference type="InterPro" id="IPR035965">
    <property type="entry name" value="PAS-like_dom_sf"/>
</dbReference>
<name>A0ABZ0IJW6_9BACT</name>
<proteinExistence type="predicted"/>
<dbReference type="Proteomes" id="UP001302349">
    <property type="component" value="Chromosome"/>
</dbReference>
<organism evidence="3 4">
    <name type="scientific">Imperialibacter roseus</name>
    <dbReference type="NCBI Taxonomy" id="1324217"/>
    <lineage>
        <taxon>Bacteria</taxon>
        <taxon>Pseudomonadati</taxon>
        <taxon>Bacteroidota</taxon>
        <taxon>Cytophagia</taxon>
        <taxon>Cytophagales</taxon>
        <taxon>Flammeovirgaceae</taxon>
        <taxon>Imperialibacter</taxon>
    </lineage>
</organism>
<dbReference type="SUPFAM" id="SSF47384">
    <property type="entry name" value="Homodimeric domain of signal transducing histidine kinase"/>
    <property type="match status" value="1"/>
</dbReference>
<dbReference type="PANTHER" id="PTHR44757">
    <property type="entry name" value="DIGUANYLATE CYCLASE DGCP"/>
    <property type="match status" value="1"/>
</dbReference>
<dbReference type="InterPro" id="IPR000700">
    <property type="entry name" value="PAS-assoc_C"/>
</dbReference>
<dbReference type="EMBL" id="CP136051">
    <property type="protein sequence ID" value="WOK05313.1"/>
    <property type="molecule type" value="Genomic_DNA"/>
</dbReference>
<feature type="domain" description="PAS" evidence="1">
    <location>
        <begin position="15"/>
        <end position="58"/>
    </location>
</feature>
<sequence length="333" mass="38260">MDDYYQRSLDKFCAVSVSDSESIISSVNDFFCRISGFERNELIGRPYNILKSATHGEDFYKDLWNTVSKGQIWKGEICNLSKEGTHYWLDTTIVPDLSENGEIIRYITYQVPINDPIQKKQTAGETSRQSSDESDDLYHSLVNNLPISVWRKNREGKITYVNKTLVQNVKMEESELLGKTNHDLYPKELADKYEKDDKEVISGGIALHSVEPNIDLKTGEHIYIETIKIPIKGRDGSIEGLQGVFWNITESIETQKRLEIQNEQLTEIAWLHSHKIRGPVATIMGLMNIFDWSNMNDPQNLDIVRKVDTVSKQLDEIIHDVVKKTGDLYQKED</sequence>
<feature type="domain" description="PAC" evidence="2">
    <location>
        <begin position="208"/>
        <end position="260"/>
    </location>
</feature>
<evidence type="ECO:0000313" key="3">
    <source>
        <dbReference type="EMBL" id="WOK05313.1"/>
    </source>
</evidence>
<dbReference type="Gene3D" id="3.30.450.20">
    <property type="entry name" value="PAS domain"/>
    <property type="match status" value="2"/>
</dbReference>
<dbReference type="InterPro" id="IPR013656">
    <property type="entry name" value="PAS_4"/>
</dbReference>
<evidence type="ECO:0000313" key="4">
    <source>
        <dbReference type="Proteomes" id="UP001302349"/>
    </source>
</evidence>
<accession>A0ABZ0IJW6</accession>
<reference evidence="3 4" key="1">
    <citation type="journal article" date="2023" name="Microbiol. Resour. Announc.">
        <title>Complete Genome Sequence of Imperialibacter roseus strain P4T.</title>
        <authorList>
            <person name="Tizabi D.R."/>
            <person name="Bachvaroff T."/>
            <person name="Hill R.T."/>
        </authorList>
    </citation>
    <scope>NUCLEOTIDE SEQUENCE [LARGE SCALE GENOMIC DNA]</scope>
    <source>
        <strain evidence="3 4">P4T</strain>
    </source>
</reference>
<gene>
    <name evidence="3" type="ORF">RT717_19725</name>
</gene>
<dbReference type="Pfam" id="PF08447">
    <property type="entry name" value="PAS_3"/>
    <property type="match status" value="1"/>
</dbReference>
<dbReference type="InterPro" id="IPR000014">
    <property type="entry name" value="PAS"/>
</dbReference>
<dbReference type="PROSITE" id="PS50113">
    <property type="entry name" value="PAC"/>
    <property type="match status" value="1"/>
</dbReference>
<dbReference type="NCBIfam" id="TIGR00229">
    <property type="entry name" value="sensory_box"/>
    <property type="match status" value="2"/>
</dbReference>
<keyword evidence="4" id="KW-1185">Reference proteome</keyword>
<dbReference type="InterPro" id="IPR036097">
    <property type="entry name" value="HisK_dim/P_sf"/>
</dbReference>
<dbReference type="InterPro" id="IPR013655">
    <property type="entry name" value="PAS_fold_3"/>
</dbReference>
<dbReference type="SUPFAM" id="SSF55785">
    <property type="entry name" value="PYP-like sensor domain (PAS domain)"/>
    <property type="match status" value="2"/>
</dbReference>
<evidence type="ECO:0000259" key="1">
    <source>
        <dbReference type="PROSITE" id="PS50112"/>
    </source>
</evidence>
<dbReference type="PROSITE" id="PS50112">
    <property type="entry name" value="PAS"/>
    <property type="match status" value="2"/>
</dbReference>
<dbReference type="SMART" id="SM00091">
    <property type="entry name" value="PAS"/>
    <property type="match status" value="2"/>
</dbReference>
<dbReference type="PANTHER" id="PTHR44757:SF2">
    <property type="entry name" value="BIOFILM ARCHITECTURE MAINTENANCE PROTEIN MBAA"/>
    <property type="match status" value="1"/>
</dbReference>
<dbReference type="InterPro" id="IPR052155">
    <property type="entry name" value="Biofilm_reg_signaling"/>
</dbReference>
<dbReference type="Pfam" id="PF08448">
    <property type="entry name" value="PAS_4"/>
    <property type="match status" value="1"/>
</dbReference>
<protein>
    <submittedName>
        <fullName evidence="3">PAS domain-containing protein</fullName>
    </submittedName>
</protein>
<evidence type="ECO:0000259" key="2">
    <source>
        <dbReference type="PROSITE" id="PS50113"/>
    </source>
</evidence>
<feature type="domain" description="PAS" evidence="1">
    <location>
        <begin position="134"/>
        <end position="204"/>
    </location>
</feature>
<dbReference type="CDD" id="cd00130">
    <property type="entry name" value="PAS"/>
    <property type="match status" value="2"/>
</dbReference>
<dbReference type="RefSeq" id="WP_317488072.1">
    <property type="nucleotide sequence ID" value="NZ_CP136051.1"/>
</dbReference>